<dbReference type="EMBL" id="JAMZIH010010177">
    <property type="protein sequence ID" value="KAJ1669116.1"/>
    <property type="molecule type" value="Genomic_DNA"/>
</dbReference>
<gene>
    <name evidence="1" type="ORF">EV182_008910</name>
</gene>
<evidence type="ECO:0000313" key="1">
    <source>
        <dbReference type="EMBL" id="KAJ1669116.1"/>
    </source>
</evidence>
<keyword evidence="2" id="KW-1185">Reference proteome</keyword>
<dbReference type="Proteomes" id="UP001145114">
    <property type="component" value="Unassembled WGS sequence"/>
</dbReference>
<comment type="caution">
    <text evidence="1">The sequence shown here is derived from an EMBL/GenBank/DDBJ whole genome shotgun (WGS) entry which is preliminary data.</text>
</comment>
<reference evidence="1" key="1">
    <citation type="submission" date="2022-06" db="EMBL/GenBank/DDBJ databases">
        <title>Phylogenomic reconstructions and comparative analyses of Kickxellomycotina fungi.</title>
        <authorList>
            <person name="Reynolds N.K."/>
            <person name="Stajich J.E."/>
            <person name="Barry K."/>
            <person name="Grigoriev I.V."/>
            <person name="Crous P."/>
            <person name="Smith M.E."/>
        </authorList>
    </citation>
    <scope>NUCLEOTIDE SEQUENCE</scope>
    <source>
        <strain evidence="1">RSA 2271</strain>
    </source>
</reference>
<protein>
    <submittedName>
        <fullName evidence="1">Uncharacterized protein</fullName>
    </submittedName>
</protein>
<feature type="non-terminal residue" evidence="1">
    <location>
        <position position="144"/>
    </location>
</feature>
<feature type="non-terminal residue" evidence="1">
    <location>
        <position position="1"/>
    </location>
</feature>
<name>A0ACC1H659_9FUNG</name>
<proteinExistence type="predicted"/>
<evidence type="ECO:0000313" key="2">
    <source>
        <dbReference type="Proteomes" id="UP001145114"/>
    </source>
</evidence>
<organism evidence="1 2">
    <name type="scientific">Spiromyces aspiralis</name>
    <dbReference type="NCBI Taxonomy" id="68401"/>
    <lineage>
        <taxon>Eukaryota</taxon>
        <taxon>Fungi</taxon>
        <taxon>Fungi incertae sedis</taxon>
        <taxon>Zoopagomycota</taxon>
        <taxon>Kickxellomycotina</taxon>
        <taxon>Kickxellomycetes</taxon>
        <taxon>Kickxellales</taxon>
        <taxon>Kickxellaceae</taxon>
        <taxon>Spiromyces</taxon>
    </lineage>
</organism>
<sequence length="144" mass="16299">KLSDQEVPPEEGLAGVASNTKKEGKEEGQADKYKQELKRMKVDYDILVESLEEVQERQKEYKQQRDLARKDLESLREDYARLELECNSIIAQKATLEAVTPAASLELTKQLKAELEEWKHKYNCLEAELSSAVRDTGSGRGGLS</sequence>
<accession>A0ACC1H659</accession>